<accession>A0A4Q6XLM4</accession>
<feature type="chain" id="PRO_5020291384" description="DUF5329 domain-containing protein" evidence="1">
    <location>
        <begin position="22"/>
        <end position="124"/>
    </location>
</feature>
<dbReference type="RefSeq" id="WP_130160691.1">
    <property type="nucleotide sequence ID" value="NZ_SGIM01000001.1"/>
</dbReference>
<evidence type="ECO:0008006" key="4">
    <source>
        <dbReference type="Google" id="ProtNLM"/>
    </source>
</evidence>
<dbReference type="Proteomes" id="UP000292110">
    <property type="component" value="Unassembled WGS sequence"/>
</dbReference>
<keyword evidence="1" id="KW-0732">Signal</keyword>
<reference evidence="2 3" key="1">
    <citation type="submission" date="2019-02" db="EMBL/GenBank/DDBJ databases">
        <title>The draft genome of Acinetobacter halotolerans strain JCM 31009.</title>
        <authorList>
            <person name="Qin J."/>
            <person name="Feng Y."/>
            <person name="Nemec A."/>
            <person name="Zong Z."/>
        </authorList>
    </citation>
    <scope>NUCLEOTIDE SEQUENCE [LARGE SCALE GENOMIC DNA]</scope>
    <source>
        <strain evidence="2 3">JCM 31009</strain>
    </source>
</reference>
<dbReference type="AlphaFoldDB" id="A0A4Q6XLM4"/>
<organism evidence="2 3">
    <name type="scientific">Acinetobacter halotolerans</name>
    <dbReference type="NCBI Taxonomy" id="1752076"/>
    <lineage>
        <taxon>Bacteria</taxon>
        <taxon>Pseudomonadati</taxon>
        <taxon>Pseudomonadota</taxon>
        <taxon>Gammaproteobacteria</taxon>
        <taxon>Moraxellales</taxon>
        <taxon>Moraxellaceae</taxon>
        <taxon>Acinetobacter</taxon>
    </lineage>
</organism>
<comment type="caution">
    <text evidence="2">The sequence shown here is derived from an EMBL/GenBank/DDBJ whole genome shotgun (WGS) entry which is preliminary data.</text>
</comment>
<protein>
    <recommendedName>
        <fullName evidence="4">DUF5329 domain-containing protein</fullName>
    </recommendedName>
</protein>
<name>A0A4Q6XLM4_9GAMM</name>
<feature type="signal peptide" evidence="1">
    <location>
        <begin position="1"/>
        <end position="21"/>
    </location>
</feature>
<dbReference type="EMBL" id="SGIM01000001">
    <property type="protein sequence ID" value="RZF56717.1"/>
    <property type="molecule type" value="Genomic_DNA"/>
</dbReference>
<gene>
    <name evidence="2" type="ORF">EXE30_00200</name>
</gene>
<sequence length="124" mass="14198">MKKIYFFFTLALICISTSSFAKKMEDDEFHRYLKQNNELGQQYHNDLGVAIVTGDRQAIPNKICAIYKISLEQAKIAKENKHLKNSHQAETLATENINNLEAILTPHQKPITKYCQVTKLANTD</sequence>
<evidence type="ECO:0000313" key="2">
    <source>
        <dbReference type="EMBL" id="RZF56717.1"/>
    </source>
</evidence>
<evidence type="ECO:0000313" key="3">
    <source>
        <dbReference type="Proteomes" id="UP000292110"/>
    </source>
</evidence>
<evidence type="ECO:0000256" key="1">
    <source>
        <dbReference type="SAM" id="SignalP"/>
    </source>
</evidence>
<proteinExistence type="predicted"/>
<keyword evidence="3" id="KW-1185">Reference proteome</keyword>